<feature type="region of interest" description="Disordered" evidence="2">
    <location>
        <begin position="592"/>
        <end position="615"/>
    </location>
</feature>
<feature type="compositionally biased region" description="Low complexity" evidence="2">
    <location>
        <begin position="599"/>
        <end position="612"/>
    </location>
</feature>
<dbReference type="RefSeq" id="XP_012193223.1">
    <property type="nucleotide sequence ID" value="XM_012337833.1"/>
</dbReference>
<dbReference type="Proteomes" id="UP000014071">
    <property type="component" value="Unassembled WGS sequence"/>
</dbReference>
<accession>R9PE49</accession>
<feature type="region of interest" description="Disordered" evidence="2">
    <location>
        <begin position="421"/>
        <end position="452"/>
    </location>
</feature>
<dbReference type="SUPFAM" id="SSF57850">
    <property type="entry name" value="RING/U-box"/>
    <property type="match status" value="1"/>
</dbReference>
<feature type="region of interest" description="Disordered" evidence="2">
    <location>
        <begin position="279"/>
        <end position="303"/>
    </location>
</feature>
<dbReference type="InterPro" id="IPR013083">
    <property type="entry name" value="Znf_RING/FYVE/PHD"/>
</dbReference>
<feature type="region of interest" description="Disordered" evidence="2">
    <location>
        <begin position="512"/>
        <end position="556"/>
    </location>
</feature>
<name>R9PE49_PSEHS</name>
<keyword evidence="1" id="KW-0863">Zinc-finger</keyword>
<dbReference type="STRING" id="1305764.R9PE49"/>
<feature type="compositionally biased region" description="Low complexity" evidence="2">
    <location>
        <begin position="117"/>
        <end position="155"/>
    </location>
</feature>
<dbReference type="Pfam" id="PF13639">
    <property type="entry name" value="zf-RING_2"/>
    <property type="match status" value="1"/>
</dbReference>
<evidence type="ECO:0000256" key="1">
    <source>
        <dbReference type="PROSITE-ProRule" id="PRU00175"/>
    </source>
</evidence>
<feature type="region of interest" description="Disordered" evidence="2">
    <location>
        <begin position="1"/>
        <end position="32"/>
    </location>
</feature>
<dbReference type="InterPro" id="IPR001841">
    <property type="entry name" value="Znf_RING"/>
</dbReference>
<dbReference type="eggNOG" id="KOG0800">
    <property type="taxonomic scope" value="Eukaryota"/>
</dbReference>
<evidence type="ECO:0000313" key="5">
    <source>
        <dbReference type="Proteomes" id="UP000014071"/>
    </source>
</evidence>
<dbReference type="PANTHER" id="PTHR46171">
    <property type="entry name" value="GH10160P"/>
    <property type="match status" value="1"/>
</dbReference>
<keyword evidence="5" id="KW-1185">Reference proteome</keyword>
<feature type="compositionally biased region" description="Basic and acidic residues" evidence="2">
    <location>
        <begin position="535"/>
        <end position="551"/>
    </location>
</feature>
<reference evidence="5" key="1">
    <citation type="journal article" date="2013" name="Genome Announc.">
        <title>Draft genome sequence of the basidiomycetous yeast-like fungus Pseudozyma hubeiensis SY62, which produces an abundant amount of the biosurfactant mannosylerythritol lipids.</title>
        <authorList>
            <person name="Konishi M."/>
            <person name="Hatada Y."/>
            <person name="Horiuchi J."/>
        </authorList>
    </citation>
    <scope>NUCLEOTIDE SEQUENCE [LARGE SCALE GENOMIC DNA]</scope>
    <source>
        <strain evidence="5">SY62</strain>
    </source>
</reference>
<dbReference type="GO" id="GO:0008270">
    <property type="term" value="F:zinc ion binding"/>
    <property type="evidence" value="ECO:0007669"/>
    <property type="project" value="UniProtKB-KW"/>
</dbReference>
<dbReference type="SMART" id="SM00184">
    <property type="entry name" value="RING"/>
    <property type="match status" value="1"/>
</dbReference>
<keyword evidence="1" id="KW-0862">Zinc</keyword>
<dbReference type="HOGENOM" id="CLU_324906_0_0_1"/>
<sequence>MIGTTTPTNAKSSAHPHHSKGKSRQLLSDDDTSLALAPSSLLSDVTADASGSAQHPRSLRSFAASPTPRHDRYCGRSTPASSLHHEESSLKRSIREMGSSPSSSPRQQIYMLPTDQASSSAAALSLTNDSQDASAASTTQTPSSSRQAQSSTSTANKKRRSLRLRGPDFQSRAALDGQEQASMDSAGTSRVATFAPSETEHRRASLLVNSSTRDAHSLASHSAFCVSPEPLHALDRAEQSSSDVSYRRAAFLDSARAQRTSSSIRRRRGFYLRDADLLRNDAPQRTAPSDERSSSRTATTTSDTFMDEFARAVDLRLSARSDSSHGNAIMSPAAGALPTQHQQPRINSAAERNAPQLPYVRTASPLTVPFEAVETDDTDRNAHRALSFGSLRRRTLIPTPALSSSDRPSSRTLYSQPRWYAAPSHPSERSELLQEHEHRFSDRARHETRSNDAPLRVAVTSVSERSHAEGFQLTETGTRLPEPQSSELEVADDFGAVRRPFGLQRRALGRARLEGVSTSSSNAPVPAGQESGVGSRRDAHHLSERQSDEARYQSSSLPWRRTHFGLRAPSQHPERNLSALQTRFEPFAERLDVGGRHTGGSASSRGRSSSSLYRERSEDESALEYLGRLMSHDSMLDEWMDGDVRAPLLRMAIESGGSHLYPQPLLARHAPASTSSMFGHATHLAFDARNFIADEDWAELNSYEGLMQLGERLGAAEICVPQSLIDTLPTCEYGKWDGGSCRQRDDAGGMVGKGKGKQKVEPPPTARDTMCPICREDYLDSDMLMSINKCSHAFHADCIKTWFKAAKTCPLCRADAFDEICLPALPFQSSSSSAATTVRAVGAGEASAPAWSFSFES</sequence>
<proteinExistence type="predicted"/>
<keyword evidence="1" id="KW-0479">Metal-binding</keyword>
<feature type="domain" description="RING-type" evidence="3">
    <location>
        <begin position="771"/>
        <end position="813"/>
    </location>
</feature>
<dbReference type="EMBL" id="DF238832">
    <property type="protein sequence ID" value="GAC99636.1"/>
    <property type="molecule type" value="Genomic_DNA"/>
</dbReference>
<dbReference type="Gene3D" id="3.30.40.10">
    <property type="entry name" value="Zinc/RING finger domain, C3HC4 (zinc finger)"/>
    <property type="match status" value="1"/>
</dbReference>
<dbReference type="AlphaFoldDB" id="R9PE49"/>
<dbReference type="GeneID" id="24112502"/>
<protein>
    <submittedName>
        <fullName evidence="4">Zinc finger containing protein</fullName>
    </submittedName>
</protein>
<dbReference type="PANTHER" id="PTHR46171:SF3">
    <property type="entry name" value="GH10160P"/>
    <property type="match status" value="1"/>
</dbReference>
<dbReference type="GO" id="GO:0061630">
    <property type="term" value="F:ubiquitin protein ligase activity"/>
    <property type="evidence" value="ECO:0007669"/>
    <property type="project" value="TreeGrafter"/>
</dbReference>
<feature type="region of interest" description="Disordered" evidence="2">
    <location>
        <begin position="321"/>
        <end position="346"/>
    </location>
</feature>
<dbReference type="GO" id="GO:0016567">
    <property type="term" value="P:protein ubiquitination"/>
    <property type="evidence" value="ECO:0007669"/>
    <property type="project" value="TreeGrafter"/>
</dbReference>
<evidence type="ECO:0000256" key="2">
    <source>
        <dbReference type="SAM" id="MobiDB-lite"/>
    </source>
</evidence>
<feature type="compositionally biased region" description="Basic and acidic residues" evidence="2">
    <location>
        <begin position="83"/>
        <end position="95"/>
    </location>
</feature>
<feature type="compositionally biased region" description="Basic residues" evidence="2">
    <location>
        <begin position="14"/>
        <end position="23"/>
    </location>
</feature>
<feature type="compositionally biased region" description="Basic and acidic residues" evidence="2">
    <location>
        <begin position="426"/>
        <end position="450"/>
    </location>
</feature>
<feature type="region of interest" description="Disordered" evidence="2">
    <location>
        <begin position="45"/>
        <end position="188"/>
    </location>
</feature>
<feature type="region of interest" description="Disordered" evidence="2">
    <location>
        <begin position="747"/>
        <end position="766"/>
    </location>
</feature>
<evidence type="ECO:0000313" key="4">
    <source>
        <dbReference type="EMBL" id="GAC99636.1"/>
    </source>
</evidence>
<dbReference type="OrthoDB" id="8062037at2759"/>
<gene>
    <name evidence="4" type="ORF">PHSY_007239</name>
</gene>
<evidence type="ECO:0000259" key="3">
    <source>
        <dbReference type="PROSITE" id="PS50089"/>
    </source>
</evidence>
<organism evidence="4 5">
    <name type="scientific">Pseudozyma hubeiensis (strain SY62)</name>
    <name type="common">Yeast</name>
    <dbReference type="NCBI Taxonomy" id="1305764"/>
    <lineage>
        <taxon>Eukaryota</taxon>
        <taxon>Fungi</taxon>
        <taxon>Dikarya</taxon>
        <taxon>Basidiomycota</taxon>
        <taxon>Ustilaginomycotina</taxon>
        <taxon>Ustilaginomycetes</taxon>
        <taxon>Ustilaginales</taxon>
        <taxon>Ustilaginaceae</taxon>
        <taxon>Pseudozyma</taxon>
    </lineage>
</organism>
<dbReference type="PROSITE" id="PS50089">
    <property type="entry name" value="ZF_RING_2"/>
    <property type="match status" value="1"/>
</dbReference>
<feature type="compositionally biased region" description="Polar residues" evidence="2">
    <location>
        <begin position="1"/>
        <end position="12"/>
    </location>
</feature>
<feature type="compositionally biased region" description="Polar residues" evidence="2">
    <location>
        <begin position="179"/>
        <end position="188"/>
    </location>
</feature>